<evidence type="ECO:0000256" key="1">
    <source>
        <dbReference type="SAM" id="Phobius"/>
    </source>
</evidence>
<feature type="transmembrane region" description="Helical" evidence="1">
    <location>
        <begin position="20"/>
        <end position="37"/>
    </location>
</feature>
<sequence>MKRISKSAIKYRRVTSSIYLIIPILTLLGLFVATFFTPENVDFYLYLSIGGVGLLTLIYIGYYIIAEPILTYKYLRYQIENGELIVEQGIFTRKRHVAPLFRIQNIDVSEGPIMRKFGLSGITFSTASEKLYIPELEKEEAVALRQMVREIIRNSKRGSSV</sequence>
<dbReference type="InterPro" id="IPR005182">
    <property type="entry name" value="YdbS-like_PH"/>
</dbReference>
<dbReference type="Proteomes" id="UP000521032">
    <property type="component" value="Unassembled WGS sequence"/>
</dbReference>
<dbReference type="PANTHER" id="PTHR34473:SF2">
    <property type="entry name" value="UPF0699 TRANSMEMBRANE PROTEIN YDBT"/>
    <property type="match status" value="1"/>
</dbReference>
<protein>
    <submittedName>
        <fullName evidence="3">Bacterial membrane flanked domain protein</fullName>
    </submittedName>
</protein>
<evidence type="ECO:0000259" key="2">
    <source>
        <dbReference type="Pfam" id="PF03703"/>
    </source>
</evidence>
<proteinExistence type="predicted"/>
<feature type="transmembrane region" description="Helical" evidence="1">
    <location>
        <begin position="43"/>
        <end position="66"/>
    </location>
</feature>
<dbReference type="RefSeq" id="WP_186084585.1">
    <property type="nucleotide sequence ID" value="NZ_BMDB01000003.1"/>
</dbReference>
<dbReference type="PANTHER" id="PTHR34473">
    <property type="entry name" value="UPF0699 TRANSMEMBRANE PROTEIN YDBS"/>
    <property type="match status" value="1"/>
</dbReference>
<name>A0A6V7R432_9BACL</name>
<keyword evidence="4" id="KW-1185">Reference proteome</keyword>
<keyword evidence="1" id="KW-1133">Transmembrane helix</keyword>
<dbReference type="EMBL" id="CAJEWE010000004">
    <property type="protein sequence ID" value="CAD2072157.1"/>
    <property type="molecule type" value="Genomic_DNA"/>
</dbReference>
<reference evidence="3 4" key="1">
    <citation type="submission" date="2020-07" db="EMBL/GenBank/DDBJ databases">
        <authorList>
            <person name="Criscuolo A."/>
        </authorList>
    </citation>
    <scope>NUCLEOTIDE SEQUENCE [LARGE SCALE GENOMIC DNA]</scope>
    <source>
        <strain evidence="4">CIP 111030</strain>
    </source>
</reference>
<feature type="domain" description="YdbS-like PH" evidence="2">
    <location>
        <begin position="72"/>
        <end position="146"/>
    </location>
</feature>
<keyword evidence="1" id="KW-0812">Transmembrane</keyword>
<evidence type="ECO:0000313" key="3">
    <source>
        <dbReference type="EMBL" id="CAD2072157.1"/>
    </source>
</evidence>
<accession>A0A6V7R432</accession>
<keyword evidence="1" id="KW-0472">Membrane</keyword>
<dbReference type="Pfam" id="PF03703">
    <property type="entry name" value="bPH_2"/>
    <property type="match status" value="1"/>
</dbReference>
<comment type="caution">
    <text evidence="3">The sequence shown here is derived from an EMBL/GenBank/DDBJ whole genome shotgun (WGS) entry which is preliminary data.</text>
</comment>
<evidence type="ECO:0000313" key="4">
    <source>
        <dbReference type="Proteomes" id="UP000521032"/>
    </source>
</evidence>
<organism evidence="3 4">
    <name type="scientific">Phocicoccus schoeneichii</name>
    <dbReference type="NCBI Taxonomy" id="1812261"/>
    <lineage>
        <taxon>Bacteria</taxon>
        <taxon>Bacillati</taxon>
        <taxon>Bacillota</taxon>
        <taxon>Bacilli</taxon>
        <taxon>Bacillales</taxon>
        <taxon>Salinicoccaceae</taxon>
        <taxon>Phocicoccus</taxon>
    </lineage>
</organism>
<gene>
    <name evidence="3" type="ORF">JEOSCH030_00170</name>
</gene>
<dbReference type="AlphaFoldDB" id="A0A6V7R432"/>